<sequence>MKVFHTFEVFKALCTNCSHRISPSIRPSSEQEQAATKTVISNGHHSHSHGHSHGSTEVAPVAYMIIFGDALHNFIDGLSIGSAFTQSTMTGISVSVAVMCEELPHELGDLAILLNSGMPFRRALMYNFLSALTCYAGTVIGIMLGENTQSHEWIFAIAGGMFLYISLVDMMPEMNSAAESLEGKSFGTIKMFILQNVGLLSGFAIMLIMALYGGDIDFS</sequence>
<dbReference type="GO" id="GO:0030003">
    <property type="term" value="P:intracellular monoatomic cation homeostasis"/>
    <property type="evidence" value="ECO:0007669"/>
    <property type="project" value="TreeGrafter"/>
</dbReference>
<dbReference type="GO" id="GO:0005886">
    <property type="term" value="C:plasma membrane"/>
    <property type="evidence" value="ECO:0007669"/>
    <property type="project" value="TreeGrafter"/>
</dbReference>
<proteinExistence type="inferred from homology"/>
<evidence type="ECO:0000313" key="9">
    <source>
        <dbReference type="Proteomes" id="UP000735302"/>
    </source>
</evidence>
<feature type="transmembrane region" description="Helical" evidence="7">
    <location>
        <begin position="151"/>
        <end position="171"/>
    </location>
</feature>
<dbReference type="InterPro" id="IPR050799">
    <property type="entry name" value="ZIP_Transporter"/>
</dbReference>
<evidence type="ECO:0000256" key="3">
    <source>
        <dbReference type="ARBA" id="ARBA00022692"/>
    </source>
</evidence>
<evidence type="ECO:0000256" key="5">
    <source>
        <dbReference type="ARBA" id="ARBA00023136"/>
    </source>
</evidence>
<accession>A0AAV4DIF2</accession>
<keyword evidence="5 7" id="KW-0472">Membrane</keyword>
<evidence type="ECO:0000256" key="2">
    <source>
        <dbReference type="ARBA" id="ARBA00006939"/>
    </source>
</evidence>
<feature type="region of interest" description="Disordered" evidence="6">
    <location>
        <begin position="23"/>
        <end position="55"/>
    </location>
</feature>
<keyword evidence="3 7" id="KW-0812">Transmembrane</keyword>
<keyword evidence="4 7" id="KW-1133">Transmembrane helix</keyword>
<evidence type="ECO:0000256" key="6">
    <source>
        <dbReference type="SAM" id="MobiDB-lite"/>
    </source>
</evidence>
<feature type="transmembrane region" description="Helical" evidence="7">
    <location>
        <begin position="124"/>
        <end position="145"/>
    </location>
</feature>
<evidence type="ECO:0000256" key="4">
    <source>
        <dbReference type="ARBA" id="ARBA00022989"/>
    </source>
</evidence>
<comment type="similarity">
    <text evidence="2">Belongs to the ZIP transporter (TC 2.A.5) family.</text>
</comment>
<dbReference type="EMBL" id="BLXT01007896">
    <property type="protein sequence ID" value="GFO43636.1"/>
    <property type="molecule type" value="Genomic_DNA"/>
</dbReference>
<dbReference type="PANTHER" id="PTHR12191">
    <property type="entry name" value="SOLUTE CARRIER FAMILY 39"/>
    <property type="match status" value="1"/>
</dbReference>
<dbReference type="InterPro" id="IPR003689">
    <property type="entry name" value="ZIP"/>
</dbReference>
<dbReference type="GO" id="GO:0071578">
    <property type="term" value="P:zinc ion import across plasma membrane"/>
    <property type="evidence" value="ECO:0007669"/>
    <property type="project" value="TreeGrafter"/>
</dbReference>
<keyword evidence="9" id="KW-1185">Reference proteome</keyword>
<dbReference type="Pfam" id="PF02535">
    <property type="entry name" value="Zip"/>
    <property type="match status" value="1"/>
</dbReference>
<dbReference type="Proteomes" id="UP000735302">
    <property type="component" value="Unassembled WGS sequence"/>
</dbReference>
<reference evidence="8 9" key="1">
    <citation type="journal article" date="2021" name="Elife">
        <title>Chloroplast acquisition without the gene transfer in kleptoplastic sea slugs, Plakobranchus ocellatus.</title>
        <authorList>
            <person name="Maeda T."/>
            <person name="Takahashi S."/>
            <person name="Yoshida T."/>
            <person name="Shimamura S."/>
            <person name="Takaki Y."/>
            <person name="Nagai Y."/>
            <person name="Toyoda A."/>
            <person name="Suzuki Y."/>
            <person name="Arimoto A."/>
            <person name="Ishii H."/>
            <person name="Satoh N."/>
            <person name="Nishiyama T."/>
            <person name="Hasebe M."/>
            <person name="Maruyama T."/>
            <person name="Minagawa J."/>
            <person name="Obokata J."/>
            <person name="Shigenobu S."/>
        </authorList>
    </citation>
    <scope>NUCLEOTIDE SEQUENCE [LARGE SCALE GENOMIC DNA]</scope>
</reference>
<comment type="caution">
    <text evidence="8">The sequence shown here is derived from an EMBL/GenBank/DDBJ whole genome shotgun (WGS) entry which is preliminary data.</text>
</comment>
<name>A0AAV4DIF2_9GAST</name>
<evidence type="ECO:0000256" key="7">
    <source>
        <dbReference type="SAM" id="Phobius"/>
    </source>
</evidence>
<feature type="transmembrane region" description="Helical" evidence="7">
    <location>
        <begin position="192"/>
        <end position="213"/>
    </location>
</feature>
<dbReference type="PANTHER" id="PTHR12191:SF37">
    <property type="entry name" value="ZINC TRANSPORTER FOI"/>
    <property type="match status" value="1"/>
</dbReference>
<feature type="compositionally biased region" description="Low complexity" evidence="6">
    <location>
        <begin position="23"/>
        <end position="33"/>
    </location>
</feature>
<comment type="subcellular location">
    <subcellularLocation>
        <location evidence="1">Membrane</location>
        <topology evidence="1">Multi-pass membrane protein</topology>
    </subcellularLocation>
</comment>
<protein>
    <submittedName>
        <fullName evidence="8">Zinc transporter zip6</fullName>
    </submittedName>
</protein>
<evidence type="ECO:0000313" key="8">
    <source>
        <dbReference type="EMBL" id="GFO43636.1"/>
    </source>
</evidence>
<dbReference type="GO" id="GO:0140410">
    <property type="term" value="F:monoatomic cation:bicarbonate symporter activity"/>
    <property type="evidence" value="ECO:0007669"/>
    <property type="project" value="TreeGrafter"/>
</dbReference>
<evidence type="ECO:0000256" key="1">
    <source>
        <dbReference type="ARBA" id="ARBA00004141"/>
    </source>
</evidence>
<organism evidence="8 9">
    <name type="scientific">Plakobranchus ocellatus</name>
    <dbReference type="NCBI Taxonomy" id="259542"/>
    <lineage>
        <taxon>Eukaryota</taxon>
        <taxon>Metazoa</taxon>
        <taxon>Spiralia</taxon>
        <taxon>Lophotrochozoa</taxon>
        <taxon>Mollusca</taxon>
        <taxon>Gastropoda</taxon>
        <taxon>Heterobranchia</taxon>
        <taxon>Euthyneura</taxon>
        <taxon>Panpulmonata</taxon>
        <taxon>Sacoglossa</taxon>
        <taxon>Placobranchoidea</taxon>
        <taxon>Plakobranchidae</taxon>
        <taxon>Plakobranchus</taxon>
    </lineage>
</organism>
<dbReference type="AlphaFoldDB" id="A0AAV4DIF2"/>
<gene>
    <name evidence="8" type="ORF">PoB_007014100</name>
</gene>
<dbReference type="GO" id="GO:0005385">
    <property type="term" value="F:zinc ion transmembrane transporter activity"/>
    <property type="evidence" value="ECO:0007669"/>
    <property type="project" value="TreeGrafter"/>
</dbReference>